<feature type="region of interest" description="Disordered" evidence="1">
    <location>
        <begin position="148"/>
        <end position="174"/>
    </location>
</feature>
<comment type="caution">
    <text evidence="4">The sequence shown here is derived from an EMBL/GenBank/DDBJ whole genome shotgun (WGS) entry which is preliminary data.</text>
</comment>
<feature type="chain" id="PRO_5026803406" description="DUF6799 domain-containing protein" evidence="2">
    <location>
        <begin position="21"/>
        <end position="174"/>
    </location>
</feature>
<dbReference type="RefSeq" id="WP_164030334.1">
    <property type="nucleotide sequence ID" value="NZ_JAABOQ010000002.1"/>
</dbReference>
<dbReference type="InterPro" id="IPR046478">
    <property type="entry name" value="DUF6799"/>
</dbReference>
<proteinExistence type="predicted"/>
<evidence type="ECO:0000259" key="3">
    <source>
        <dbReference type="Pfam" id="PF20606"/>
    </source>
</evidence>
<reference evidence="4 5" key="1">
    <citation type="submission" date="2020-01" db="EMBL/GenBank/DDBJ databases">
        <title>Spongiivirga citrea KCTC 32990T.</title>
        <authorList>
            <person name="Wang G."/>
        </authorList>
    </citation>
    <scope>NUCLEOTIDE SEQUENCE [LARGE SCALE GENOMIC DNA]</scope>
    <source>
        <strain evidence="4 5">KCTC 32990</strain>
    </source>
</reference>
<protein>
    <recommendedName>
        <fullName evidence="3">DUF6799 domain-containing protein</fullName>
    </recommendedName>
</protein>
<dbReference type="Proteomes" id="UP000474296">
    <property type="component" value="Unassembled WGS sequence"/>
</dbReference>
<feature type="signal peptide" evidence="2">
    <location>
        <begin position="1"/>
        <end position="20"/>
    </location>
</feature>
<evidence type="ECO:0000313" key="5">
    <source>
        <dbReference type="Proteomes" id="UP000474296"/>
    </source>
</evidence>
<dbReference type="AlphaFoldDB" id="A0A6M0CG21"/>
<accession>A0A6M0CG21</accession>
<dbReference type="Pfam" id="PF20606">
    <property type="entry name" value="DUF6799"/>
    <property type="match status" value="1"/>
</dbReference>
<keyword evidence="5" id="KW-1185">Reference proteome</keyword>
<keyword evidence="2" id="KW-0732">Signal</keyword>
<evidence type="ECO:0000256" key="2">
    <source>
        <dbReference type="SAM" id="SignalP"/>
    </source>
</evidence>
<name>A0A6M0CG21_9FLAO</name>
<evidence type="ECO:0000256" key="1">
    <source>
        <dbReference type="SAM" id="MobiDB-lite"/>
    </source>
</evidence>
<organism evidence="4 5">
    <name type="scientific">Spongiivirga citrea</name>
    <dbReference type="NCBI Taxonomy" id="1481457"/>
    <lineage>
        <taxon>Bacteria</taxon>
        <taxon>Pseudomonadati</taxon>
        <taxon>Bacteroidota</taxon>
        <taxon>Flavobacteriia</taxon>
        <taxon>Flavobacteriales</taxon>
        <taxon>Flavobacteriaceae</taxon>
        <taxon>Spongiivirga</taxon>
    </lineage>
</organism>
<dbReference type="EMBL" id="JAABOQ010000002">
    <property type="protein sequence ID" value="NER16808.1"/>
    <property type="molecule type" value="Genomic_DNA"/>
</dbReference>
<evidence type="ECO:0000313" key="4">
    <source>
        <dbReference type="EMBL" id="NER16808.1"/>
    </source>
</evidence>
<gene>
    <name evidence="4" type="ORF">GWK10_06280</name>
</gene>
<sequence length="174" mass="20214">MKKVCVLVVMSLVVMTTAFAQDQDQVRDRDRLMLVDGDVLQIRDRDQIRLKDKATLADGTILSADGYIQIRDRDRLRLNDGECIDPEGVRYRNEYHYRFKMHKNNQGLTQAQIQARSQNRFHYVYIDGEVIKVLNQSQNKIEKQVRLGDGTTVNPDGSYVRARDQDQARLRDGE</sequence>
<feature type="domain" description="DUF6799" evidence="3">
    <location>
        <begin position="29"/>
        <end position="88"/>
    </location>
</feature>
<feature type="compositionally biased region" description="Basic and acidic residues" evidence="1">
    <location>
        <begin position="161"/>
        <end position="174"/>
    </location>
</feature>